<feature type="compositionally biased region" description="Basic and acidic residues" evidence="1">
    <location>
        <begin position="1"/>
        <end position="49"/>
    </location>
</feature>
<dbReference type="Proteomes" id="UP000280307">
    <property type="component" value="Unassembled WGS sequence"/>
</dbReference>
<proteinExistence type="predicted"/>
<accession>A0A426TSY5</accession>
<evidence type="ECO:0000256" key="1">
    <source>
        <dbReference type="SAM" id="MobiDB-lite"/>
    </source>
</evidence>
<name>A0A426TSY5_9CHLR</name>
<protein>
    <submittedName>
        <fullName evidence="2">Uncharacterized protein</fullName>
    </submittedName>
</protein>
<dbReference type="EMBL" id="RSAS01000791">
    <property type="protein sequence ID" value="RRR67393.1"/>
    <property type="molecule type" value="Genomic_DNA"/>
</dbReference>
<organism evidence="2 3">
    <name type="scientific">Candidatus Viridilinea halotolerans</name>
    <dbReference type="NCBI Taxonomy" id="2491704"/>
    <lineage>
        <taxon>Bacteria</taxon>
        <taxon>Bacillati</taxon>
        <taxon>Chloroflexota</taxon>
        <taxon>Chloroflexia</taxon>
        <taxon>Chloroflexales</taxon>
        <taxon>Chloroflexineae</taxon>
        <taxon>Oscillochloridaceae</taxon>
        <taxon>Candidatus Viridilinea</taxon>
    </lineage>
</organism>
<gene>
    <name evidence="2" type="ORF">EI684_19060</name>
</gene>
<feature type="region of interest" description="Disordered" evidence="1">
    <location>
        <begin position="1"/>
        <end position="68"/>
    </location>
</feature>
<evidence type="ECO:0000313" key="3">
    <source>
        <dbReference type="Proteomes" id="UP000280307"/>
    </source>
</evidence>
<reference evidence="2 3" key="1">
    <citation type="submission" date="2018-12" db="EMBL/GenBank/DDBJ databases">
        <title>Genome Sequence of Candidatus Viridilinea halotolerans isolated from saline sulfide-rich spring.</title>
        <authorList>
            <person name="Grouzdev D.S."/>
            <person name="Burganskaya E.I."/>
            <person name="Krutkina M.S."/>
            <person name="Sukhacheva M.V."/>
            <person name="Gorlenko V.M."/>
        </authorList>
    </citation>
    <scope>NUCLEOTIDE SEQUENCE [LARGE SCALE GENOMIC DNA]</scope>
    <source>
        <strain evidence="2">Chok-6</strain>
    </source>
</reference>
<dbReference type="AlphaFoldDB" id="A0A426TSY5"/>
<comment type="caution">
    <text evidence="2">The sequence shown here is derived from an EMBL/GenBank/DDBJ whole genome shotgun (WGS) entry which is preliminary data.</text>
</comment>
<sequence length="105" mass="11880">MQQRTRIDGRSDGRGDGRSDGRRDGRSDGRRDGRGDGRGDGRAIERSKPTAEGCHQPLEESHRIGYHRGTPDRGGWWIEQLILPHLEHLCTADHLFHLGVTKMCR</sequence>
<evidence type="ECO:0000313" key="2">
    <source>
        <dbReference type="EMBL" id="RRR67393.1"/>
    </source>
</evidence>